<dbReference type="EMBL" id="QPFP01000201">
    <property type="protein sequence ID" value="TEB19264.1"/>
    <property type="molecule type" value="Genomic_DNA"/>
</dbReference>
<feature type="region of interest" description="Disordered" evidence="2">
    <location>
        <begin position="1"/>
        <end position="61"/>
    </location>
</feature>
<evidence type="ECO:0000313" key="3">
    <source>
        <dbReference type="EMBL" id="TEB19264.1"/>
    </source>
</evidence>
<comment type="caution">
    <text evidence="3">The sequence shown here is derived from an EMBL/GenBank/DDBJ whole genome shotgun (WGS) entry which is preliminary data.</text>
</comment>
<feature type="compositionally biased region" description="Polar residues" evidence="2">
    <location>
        <begin position="1"/>
        <end position="10"/>
    </location>
</feature>
<feature type="coiled-coil region" evidence="1">
    <location>
        <begin position="134"/>
        <end position="210"/>
    </location>
</feature>
<dbReference type="Proteomes" id="UP000298030">
    <property type="component" value="Unassembled WGS sequence"/>
</dbReference>
<evidence type="ECO:0000256" key="1">
    <source>
        <dbReference type="SAM" id="Coils"/>
    </source>
</evidence>
<organism evidence="3 4">
    <name type="scientific">Coprinellus micaceus</name>
    <name type="common">Glistening ink-cap mushroom</name>
    <name type="synonym">Coprinus micaceus</name>
    <dbReference type="NCBI Taxonomy" id="71717"/>
    <lineage>
        <taxon>Eukaryota</taxon>
        <taxon>Fungi</taxon>
        <taxon>Dikarya</taxon>
        <taxon>Basidiomycota</taxon>
        <taxon>Agaricomycotina</taxon>
        <taxon>Agaricomycetes</taxon>
        <taxon>Agaricomycetidae</taxon>
        <taxon>Agaricales</taxon>
        <taxon>Agaricineae</taxon>
        <taxon>Psathyrellaceae</taxon>
        <taxon>Coprinellus</taxon>
    </lineage>
</organism>
<proteinExistence type="predicted"/>
<protein>
    <submittedName>
        <fullName evidence="3">Uncharacterized protein</fullName>
    </submittedName>
</protein>
<dbReference type="AlphaFoldDB" id="A0A4Y7SCB6"/>
<name>A0A4Y7SCB6_COPMI</name>
<feature type="region of interest" description="Disordered" evidence="2">
    <location>
        <begin position="79"/>
        <end position="101"/>
    </location>
</feature>
<keyword evidence="1" id="KW-0175">Coiled coil</keyword>
<evidence type="ECO:0000313" key="4">
    <source>
        <dbReference type="Proteomes" id="UP000298030"/>
    </source>
</evidence>
<evidence type="ECO:0000256" key="2">
    <source>
        <dbReference type="SAM" id="MobiDB-lite"/>
    </source>
</evidence>
<gene>
    <name evidence="3" type="ORF">FA13DRAFT_1719018</name>
</gene>
<keyword evidence="4" id="KW-1185">Reference proteome</keyword>
<accession>A0A4Y7SCB6</accession>
<reference evidence="3 4" key="1">
    <citation type="journal article" date="2019" name="Nat. Ecol. Evol.">
        <title>Megaphylogeny resolves global patterns of mushroom evolution.</title>
        <authorList>
            <person name="Varga T."/>
            <person name="Krizsan K."/>
            <person name="Foldi C."/>
            <person name="Dima B."/>
            <person name="Sanchez-Garcia M."/>
            <person name="Sanchez-Ramirez S."/>
            <person name="Szollosi G.J."/>
            <person name="Szarkandi J.G."/>
            <person name="Papp V."/>
            <person name="Albert L."/>
            <person name="Andreopoulos W."/>
            <person name="Angelini C."/>
            <person name="Antonin V."/>
            <person name="Barry K.W."/>
            <person name="Bougher N.L."/>
            <person name="Buchanan P."/>
            <person name="Buyck B."/>
            <person name="Bense V."/>
            <person name="Catcheside P."/>
            <person name="Chovatia M."/>
            <person name="Cooper J."/>
            <person name="Damon W."/>
            <person name="Desjardin D."/>
            <person name="Finy P."/>
            <person name="Geml J."/>
            <person name="Haridas S."/>
            <person name="Hughes K."/>
            <person name="Justo A."/>
            <person name="Karasinski D."/>
            <person name="Kautmanova I."/>
            <person name="Kiss B."/>
            <person name="Kocsube S."/>
            <person name="Kotiranta H."/>
            <person name="LaButti K.M."/>
            <person name="Lechner B.E."/>
            <person name="Liimatainen K."/>
            <person name="Lipzen A."/>
            <person name="Lukacs Z."/>
            <person name="Mihaltcheva S."/>
            <person name="Morgado L.N."/>
            <person name="Niskanen T."/>
            <person name="Noordeloos M.E."/>
            <person name="Ohm R.A."/>
            <person name="Ortiz-Santana B."/>
            <person name="Ovrebo C."/>
            <person name="Racz N."/>
            <person name="Riley R."/>
            <person name="Savchenko A."/>
            <person name="Shiryaev A."/>
            <person name="Soop K."/>
            <person name="Spirin V."/>
            <person name="Szebenyi C."/>
            <person name="Tomsovsky M."/>
            <person name="Tulloss R.E."/>
            <person name="Uehling J."/>
            <person name="Grigoriev I.V."/>
            <person name="Vagvolgyi C."/>
            <person name="Papp T."/>
            <person name="Martin F.M."/>
            <person name="Miettinen O."/>
            <person name="Hibbett D.S."/>
            <person name="Nagy L.G."/>
        </authorList>
    </citation>
    <scope>NUCLEOTIDE SEQUENCE [LARGE SCALE GENOMIC DNA]</scope>
    <source>
        <strain evidence="3 4">FP101781</strain>
    </source>
</reference>
<sequence>MPDASTTSLKPTRVASRYHPYTTLSPCAGRGRQATGPRPSLRQPPPETIGSGNVNGSRISAPRNGIATVKREESTNLLTSPNVNGGQNHRAEAKRGTRRRGSVMAEASTAAAPLLGRVQGRTRANAASEATRLNTQFAAEINTLKERIAEIERSERRLKLQLQRKAESVKDAKVEKDEARTEWLKAEEKLEEMERTVETLRREAERYRGWWLTEYYSLKVVLGLVPNKQDVEVIASSARGRFVTYSEAAKKQHITRE</sequence>